<organism evidence="7 8">
    <name type="scientific">Aspergillus lucknowensis</name>
    <dbReference type="NCBI Taxonomy" id="176173"/>
    <lineage>
        <taxon>Eukaryota</taxon>
        <taxon>Fungi</taxon>
        <taxon>Dikarya</taxon>
        <taxon>Ascomycota</taxon>
        <taxon>Pezizomycotina</taxon>
        <taxon>Eurotiomycetes</taxon>
        <taxon>Eurotiomycetidae</taxon>
        <taxon>Eurotiales</taxon>
        <taxon>Aspergillaceae</taxon>
        <taxon>Aspergillus</taxon>
        <taxon>Aspergillus subgen. Nidulantes</taxon>
    </lineage>
</organism>
<dbReference type="Pfam" id="PF04082">
    <property type="entry name" value="Fungal_trans"/>
    <property type="match status" value="1"/>
</dbReference>
<name>A0ABR4LL83_9EURO</name>
<evidence type="ECO:0000259" key="6">
    <source>
        <dbReference type="PROSITE" id="PS50048"/>
    </source>
</evidence>
<comment type="caution">
    <text evidence="7">The sequence shown here is derived from an EMBL/GenBank/DDBJ whole genome shotgun (WGS) entry which is preliminary data.</text>
</comment>
<evidence type="ECO:0000313" key="8">
    <source>
        <dbReference type="Proteomes" id="UP001610432"/>
    </source>
</evidence>
<dbReference type="Gene3D" id="4.10.240.10">
    <property type="entry name" value="Zn(2)-C6 fungal-type DNA-binding domain"/>
    <property type="match status" value="1"/>
</dbReference>
<dbReference type="InterPro" id="IPR050987">
    <property type="entry name" value="AtrR-like"/>
</dbReference>
<dbReference type="InterPro" id="IPR001138">
    <property type="entry name" value="Zn2Cys6_DnaBD"/>
</dbReference>
<dbReference type="PROSITE" id="PS00463">
    <property type="entry name" value="ZN2_CY6_FUNGAL_1"/>
    <property type="match status" value="1"/>
</dbReference>
<dbReference type="InterPro" id="IPR007219">
    <property type="entry name" value="XnlR_reg_dom"/>
</dbReference>
<dbReference type="CDD" id="cd00067">
    <property type="entry name" value="GAL4"/>
    <property type="match status" value="1"/>
</dbReference>
<dbReference type="PROSITE" id="PS50048">
    <property type="entry name" value="ZN2_CY6_FUNGAL_2"/>
    <property type="match status" value="1"/>
</dbReference>
<sequence length="595" mass="67730">MADSDDTRAPRGGRQRVACDLCRHKKIRCDGEKPACETCRLAGVTCTLTVLERPQKKSIKVQLLEAKSRIRNLEERERRAAGSPPKTLQPEATLHIRDPANVNSALEIFRWHLDCSGPLSPNSPAKEAFLSSVYHRTGRPFDLDLFSALVVASQNQRRTMRPSGIVVPKWPDNDLIQQCISHYINQHLYSMFPTLEPSKAYTLFEEYASGSLDERRHIVAKACLSAFAAFISLIHRHHPSFAKAEPDSYMRAALTLLPHLILEPSNVEALQAILIIAQYITPAGEADAGKLLLGIAVRILYNLGAHRKHSTPAETREHTHLRALFWACYAMDREMSIRSSQPPLINDADCDLDLPPNYVQSTSDRQFLDEPLSSDILLYPSDLRFSLFKSKLYRLLYSKQAQTHPEARRLEYIRQLDHELSELKASFPVHFQPDPEAYLRPNYKVHDFSLRGMNIHLEYYYCLRMIHEASIASSMSHSGGTAPLASSVELYYHAVRSTLLYFIRVEGLIQPPTVWIHAQFVLSSTIALFWNMIENPTAPTFHEDLRLLEQMKELFTRLCRNCRDVAHLPPLFIFDKFLGMLLDFSGEALARATRS</sequence>
<keyword evidence="1" id="KW-0479">Metal-binding</keyword>
<proteinExistence type="predicted"/>
<evidence type="ECO:0000256" key="2">
    <source>
        <dbReference type="ARBA" id="ARBA00023015"/>
    </source>
</evidence>
<dbReference type="PANTHER" id="PTHR46910">
    <property type="entry name" value="TRANSCRIPTION FACTOR PDR1"/>
    <property type="match status" value="1"/>
</dbReference>
<dbReference type="RefSeq" id="XP_070884255.1">
    <property type="nucleotide sequence ID" value="XM_071025259.1"/>
</dbReference>
<keyword evidence="4" id="KW-0804">Transcription</keyword>
<dbReference type="GeneID" id="98140331"/>
<dbReference type="SMART" id="SM00906">
    <property type="entry name" value="Fungal_trans"/>
    <property type="match status" value="1"/>
</dbReference>
<accession>A0ABR4LL83</accession>
<evidence type="ECO:0000313" key="7">
    <source>
        <dbReference type="EMBL" id="KAL2865276.1"/>
    </source>
</evidence>
<gene>
    <name evidence="7" type="ORF">BJX67DRAFT_187008</name>
</gene>
<dbReference type="PANTHER" id="PTHR46910:SF20">
    <property type="entry name" value="ZN(II)2CYS6 TRANSCRIPTION FACTOR (EUROFUNG)-RELATED"/>
    <property type="match status" value="1"/>
</dbReference>
<dbReference type="Proteomes" id="UP001610432">
    <property type="component" value="Unassembled WGS sequence"/>
</dbReference>
<evidence type="ECO:0000256" key="5">
    <source>
        <dbReference type="ARBA" id="ARBA00023242"/>
    </source>
</evidence>
<feature type="domain" description="Zn(2)-C6 fungal-type" evidence="6">
    <location>
        <begin position="18"/>
        <end position="48"/>
    </location>
</feature>
<keyword evidence="5" id="KW-0539">Nucleus</keyword>
<dbReference type="EMBL" id="JBFXLQ010000033">
    <property type="protein sequence ID" value="KAL2865276.1"/>
    <property type="molecule type" value="Genomic_DNA"/>
</dbReference>
<evidence type="ECO:0000256" key="3">
    <source>
        <dbReference type="ARBA" id="ARBA00023125"/>
    </source>
</evidence>
<protein>
    <submittedName>
        <fullName evidence="7">C6 transcription factor</fullName>
    </submittedName>
</protein>
<dbReference type="CDD" id="cd12148">
    <property type="entry name" value="fungal_TF_MHR"/>
    <property type="match status" value="1"/>
</dbReference>
<keyword evidence="3" id="KW-0238">DNA-binding</keyword>
<evidence type="ECO:0000256" key="1">
    <source>
        <dbReference type="ARBA" id="ARBA00022723"/>
    </source>
</evidence>
<dbReference type="SMART" id="SM00066">
    <property type="entry name" value="GAL4"/>
    <property type="match status" value="1"/>
</dbReference>
<keyword evidence="2" id="KW-0805">Transcription regulation</keyword>
<dbReference type="Pfam" id="PF00172">
    <property type="entry name" value="Zn_clus"/>
    <property type="match status" value="1"/>
</dbReference>
<reference evidence="7 8" key="1">
    <citation type="submission" date="2024-07" db="EMBL/GenBank/DDBJ databases">
        <title>Section-level genome sequencing and comparative genomics of Aspergillus sections Usti and Cavernicolus.</title>
        <authorList>
            <consortium name="Lawrence Berkeley National Laboratory"/>
            <person name="Nybo J.L."/>
            <person name="Vesth T.C."/>
            <person name="Theobald S."/>
            <person name="Frisvad J.C."/>
            <person name="Larsen T.O."/>
            <person name="Kjaerboelling I."/>
            <person name="Rothschild-Mancinelli K."/>
            <person name="Lyhne E.K."/>
            <person name="Kogle M.E."/>
            <person name="Barry K."/>
            <person name="Clum A."/>
            <person name="Na H."/>
            <person name="Ledsgaard L."/>
            <person name="Lin J."/>
            <person name="Lipzen A."/>
            <person name="Kuo A."/>
            <person name="Riley R."/>
            <person name="Mondo S."/>
            <person name="Labutti K."/>
            <person name="Haridas S."/>
            <person name="Pangalinan J."/>
            <person name="Salamov A.A."/>
            <person name="Simmons B.A."/>
            <person name="Magnuson J.K."/>
            <person name="Chen J."/>
            <person name="Drula E."/>
            <person name="Henrissat B."/>
            <person name="Wiebenga A."/>
            <person name="Lubbers R.J."/>
            <person name="Gomes A.C."/>
            <person name="Macurrencykelacurrency M.R."/>
            <person name="Stajich J."/>
            <person name="Grigoriev I.V."/>
            <person name="Mortensen U.H."/>
            <person name="De Vries R.P."/>
            <person name="Baker S.E."/>
            <person name="Andersen M.R."/>
        </authorList>
    </citation>
    <scope>NUCLEOTIDE SEQUENCE [LARGE SCALE GENOMIC DNA]</scope>
    <source>
        <strain evidence="7 8">CBS 449.75</strain>
    </source>
</reference>
<dbReference type="SUPFAM" id="SSF57701">
    <property type="entry name" value="Zn2/Cys6 DNA-binding domain"/>
    <property type="match status" value="1"/>
</dbReference>
<dbReference type="InterPro" id="IPR036864">
    <property type="entry name" value="Zn2-C6_fun-type_DNA-bd_sf"/>
</dbReference>
<keyword evidence="8" id="KW-1185">Reference proteome</keyword>
<evidence type="ECO:0000256" key="4">
    <source>
        <dbReference type="ARBA" id="ARBA00023163"/>
    </source>
</evidence>